<comment type="caution">
    <text evidence="1">The sequence shown here is derived from an EMBL/GenBank/DDBJ whole genome shotgun (WGS) entry which is preliminary data.</text>
</comment>
<reference evidence="1 2" key="1">
    <citation type="submission" date="2019-09" db="EMBL/GenBank/DDBJ databases">
        <title>Photobacterium damselae subsp. damselae CDC-2227-81, a human clinical isolate.</title>
        <authorList>
            <person name="Osorio C.R."/>
        </authorList>
    </citation>
    <scope>NUCLEOTIDE SEQUENCE [LARGE SCALE GENOMIC DNA]</scope>
    <source>
        <strain evidence="1 2">CDC-2227-81</strain>
    </source>
</reference>
<evidence type="ECO:0000313" key="2">
    <source>
        <dbReference type="Proteomes" id="UP000480943"/>
    </source>
</evidence>
<protein>
    <submittedName>
        <fullName evidence="1">Uncharacterized protein</fullName>
    </submittedName>
</protein>
<sequence>MSVTFVTIDGIVRPIQSSRKPPTARSASTSYQVKAPQGFKSNKDAYSSSKAFTIPNTACPVCGSSVFYYQHPNGARVYFEELGPPWTKHPCTSSIQTNRAKGRKPKPVIKKTADSWKLSNWQPFVITKKIALPSDNGVRIEAVCDDFTVRFDLNRKLLSEKQCRLQDVDHLVVLGRRYSDTKVELSMTSGWFNWNMFGERVSARNESQPVTSVVRTPIVTTNTIQFDPKGKEKIAFTVKSNKKNAVFSFSIQDKSIEIVKSLTNTNQPWLKHCLDNVQVYAEKQEKRIVVFITDGKNFVTQTFKLKNIVVKTKNKDKQAEPKVKPLETHDVSFYSLVRLGNKSIFIFKSKSNTNTSYAIDCNAIKKMVTLNDLLTSNTKFQLKDTPQGLHIFKFGKRLSQPILVKRIENKD</sequence>
<organism evidence="1 2">
    <name type="scientific">Photobacterium damselae subsp. damselae</name>
    <name type="common">Listonella damsela</name>
    <dbReference type="NCBI Taxonomy" id="85581"/>
    <lineage>
        <taxon>Bacteria</taxon>
        <taxon>Pseudomonadati</taxon>
        <taxon>Pseudomonadota</taxon>
        <taxon>Gammaproteobacteria</taxon>
        <taxon>Vibrionales</taxon>
        <taxon>Vibrionaceae</taxon>
        <taxon>Photobacterium</taxon>
    </lineage>
</organism>
<dbReference type="EMBL" id="VZUQ01000005">
    <property type="protein sequence ID" value="KAB1186493.1"/>
    <property type="molecule type" value="Genomic_DNA"/>
</dbReference>
<dbReference type="AlphaFoldDB" id="A0AAD3WZQ2"/>
<evidence type="ECO:0000313" key="1">
    <source>
        <dbReference type="EMBL" id="KAB1186493.1"/>
    </source>
</evidence>
<dbReference type="RefSeq" id="WP_106262064.1">
    <property type="nucleotide sequence ID" value="NZ_CP065043.1"/>
</dbReference>
<proteinExistence type="predicted"/>
<name>A0AAD3WZQ2_PHODD</name>
<gene>
    <name evidence="1" type="ORF">F6450_00085</name>
</gene>
<dbReference type="Proteomes" id="UP000480943">
    <property type="component" value="Unassembled WGS sequence"/>
</dbReference>
<accession>A0AAD3WZQ2</accession>